<accession>A0A4W5LS12</accession>
<dbReference type="GO" id="GO:0019894">
    <property type="term" value="F:kinesin binding"/>
    <property type="evidence" value="ECO:0007669"/>
    <property type="project" value="InterPro"/>
</dbReference>
<name>A0A4W5LS12_9TELE</name>
<dbReference type="PANTHER" id="PTHR15605">
    <property type="entry name" value="KINESIN-ASSOCIATED PROTEINS"/>
    <property type="match status" value="1"/>
</dbReference>
<reference evidence="1" key="3">
    <citation type="submission" date="2025-09" db="UniProtKB">
        <authorList>
            <consortium name="Ensembl"/>
        </authorList>
    </citation>
    <scope>IDENTIFICATION</scope>
</reference>
<dbReference type="Proteomes" id="UP000314982">
    <property type="component" value="Unassembled WGS sequence"/>
</dbReference>
<dbReference type="GO" id="GO:0016939">
    <property type="term" value="C:kinesin II complex"/>
    <property type="evidence" value="ECO:0007669"/>
    <property type="project" value="TreeGrafter"/>
</dbReference>
<dbReference type="Pfam" id="PF05804">
    <property type="entry name" value="KAP"/>
    <property type="match status" value="1"/>
</dbReference>
<dbReference type="GeneTree" id="ENSGT00390000003574"/>
<evidence type="ECO:0000313" key="2">
    <source>
        <dbReference type="Proteomes" id="UP000314982"/>
    </source>
</evidence>
<dbReference type="GO" id="GO:0007018">
    <property type="term" value="P:microtubule-based movement"/>
    <property type="evidence" value="ECO:0007669"/>
    <property type="project" value="TreeGrafter"/>
</dbReference>
<sequence length="153" mass="17209">MGRGQQSAFIYAVIFVDSKVKGELKSILLPYDDRRKVKGGSLDVHPTEKALVVQYEVEATILGETGDEMLGDRKKCQKIIRLKSLNTNTDIAALARKVVEECKLIHPSKLSEVEQLLFYLQNRKKASGKGEHRHQLSPLKHIPQITIVPLHSL</sequence>
<organism evidence="1 2">
    <name type="scientific">Hucho hucho</name>
    <name type="common">huchen</name>
    <dbReference type="NCBI Taxonomy" id="62062"/>
    <lineage>
        <taxon>Eukaryota</taxon>
        <taxon>Metazoa</taxon>
        <taxon>Chordata</taxon>
        <taxon>Craniata</taxon>
        <taxon>Vertebrata</taxon>
        <taxon>Euteleostomi</taxon>
        <taxon>Actinopterygii</taxon>
        <taxon>Neopterygii</taxon>
        <taxon>Teleostei</taxon>
        <taxon>Protacanthopterygii</taxon>
        <taxon>Salmoniformes</taxon>
        <taxon>Salmonidae</taxon>
        <taxon>Salmoninae</taxon>
        <taxon>Hucho</taxon>
    </lineage>
</organism>
<dbReference type="STRING" id="62062.ENSHHUP00000028732"/>
<dbReference type="InterPro" id="IPR008658">
    <property type="entry name" value="KAP3"/>
</dbReference>
<dbReference type="Ensembl" id="ENSHHUT00000029928.1">
    <property type="protein sequence ID" value="ENSHHUP00000028732.1"/>
    <property type="gene ID" value="ENSHHUG00000018330.1"/>
</dbReference>
<keyword evidence="2" id="KW-1185">Reference proteome</keyword>
<reference evidence="2" key="1">
    <citation type="submission" date="2018-06" db="EMBL/GenBank/DDBJ databases">
        <title>Genome assembly of Danube salmon.</title>
        <authorList>
            <person name="Macqueen D.J."/>
            <person name="Gundappa M.K."/>
        </authorList>
    </citation>
    <scope>NUCLEOTIDE SEQUENCE [LARGE SCALE GENOMIC DNA]</scope>
</reference>
<dbReference type="PANTHER" id="PTHR15605:SF2">
    <property type="entry name" value="KINESIN-ASSOCIATED PROTEIN 3"/>
    <property type="match status" value="1"/>
</dbReference>
<dbReference type="GO" id="GO:0035869">
    <property type="term" value="C:ciliary transition zone"/>
    <property type="evidence" value="ECO:0007669"/>
    <property type="project" value="TreeGrafter"/>
</dbReference>
<dbReference type="GO" id="GO:0005930">
    <property type="term" value="C:axoneme"/>
    <property type="evidence" value="ECO:0007669"/>
    <property type="project" value="TreeGrafter"/>
</dbReference>
<dbReference type="AlphaFoldDB" id="A0A4W5LS12"/>
<evidence type="ECO:0000313" key="1">
    <source>
        <dbReference type="Ensembl" id="ENSHHUP00000028732.1"/>
    </source>
</evidence>
<dbReference type="GO" id="GO:0044782">
    <property type="term" value="P:cilium organization"/>
    <property type="evidence" value="ECO:0007669"/>
    <property type="project" value="TreeGrafter"/>
</dbReference>
<reference evidence="1" key="2">
    <citation type="submission" date="2025-08" db="UniProtKB">
        <authorList>
            <consortium name="Ensembl"/>
        </authorList>
    </citation>
    <scope>IDENTIFICATION</scope>
</reference>
<protein>
    <submittedName>
        <fullName evidence="1">Uncharacterized protein</fullName>
    </submittedName>
</protein>
<proteinExistence type="predicted"/>